<accession>A0A3A8KZN7</accession>
<gene>
    <name evidence="3" type="ORF">D7X32_01435</name>
</gene>
<dbReference type="AlphaFoldDB" id="A0A3A8KZN7"/>
<dbReference type="Proteomes" id="UP000268313">
    <property type="component" value="Unassembled WGS sequence"/>
</dbReference>
<evidence type="ECO:0000256" key="1">
    <source>
        <dbReference type="SAM" id="MobiDB-lite"/>
    </source>
</evidence>
<name>A0A3A8KZN7_9BACT</name>
<evidence type="ECO:0000259" key="2">
    <source>
        <dbReference type="Pfam" id="PF24096"/>
    </source>
</evidence>
<dbReference type="EMBL" id="RAWE01000003">
    <property type="protein sequence ID" value="RKH07454.1"/>
    <property type="molecule type" value="Genomic_DNA"/>
</dbReference>
<dbReference type="InterPro" id="IPR055803">
    <property type="entry name" value="DUF7379"/>
</dbReference>
<feature type="domain" description="DUF7379" evidence="2">
    <location>
        <begin position="136"/>
        <end position="219"/>
    </location>
</feature>
<protein>
    <submittedName>
        <fullName evidence="3">Triacylglycerol lipase</fullName>
    </submittedName>
</protein>
<feature type="region of interest" description="Disordered" evidence="1">
    <location>
        <begin position="30"/>
        <end position="49"/>
    </location>
</feature>
<dbReference type="Gene3D" id="3.40.50.1820">
    <property type="entry name" value="alpha/beta hydrolase"/>
    <property type="match status" value="1"/>
</dbReference>
<comment type="caution">
    <text evidence="3">The sequence shown here is derived from an EMBL/GenBank/DDBJ whole genome shotgun (WGS) entry which is preliminary data.</text>
</comment>
<evidence type="ECO:0000313" key="3">
    <source>
        <dbReference type="EMBL" id="RKH07454.1"/>
    </source>
</evidence>
<reference evidence="4" key="1">
    <citation type="submission" date="2018-09" db="EMBL/GenBank/DDBJ databases">
        <authorList>
            <person name="Livingstone P.G."/>
            <person name="Whitworth D.E."/>
        </authorList>
    </citation>
    <scope>NUCLEOTIDE SEQUENCE [LARGE SCALE GENOMIC DNA]</scope>
    <source>
        <strain evidence="4">CA043D</strain>
    </source>
</reference>
<organism evidence="3 4">
    <name type="scientific">Corallococcus carmarthensis</name>
    <dbReference type="NCBI Taxonomy" id="2316728"/>
    <lineage>
        <taxon>Bacteria</taxon>
        <taxon>Pseudomonadati</taxon>
        <taxon>Myxococcota</taxon>
        <taxon>Myxococcia</taxon>
        <taxon>Myxococcales</taxon>
        <taxon>Cystobacterineae</taxon>
        <taxon>Myxococcaceae</taxon>
        <taxon>Corallococcus</taxon>
    </lineage>
</organism>
<dbReference type="InterPro" id="IPR029058">
    <property type="entry name" value="AB_hydrolase_fold"/>
</dbReference>
<dbReference type="Pfam" id="PF24096">
    <property type="entry name" value="DUF7379"/>
    <property type="match status" value="1"/>
</dbReference>
<evidence type="ECO:0000313" key="4">
    <source>
        <dbReference type="Proteomes" id="UP000268313"/>
    </source>
</evidence>
<keyword evidence="4" id="KW-1185">Reference proteome</keyword>
<sequence>MLLWFQPGPMKQSQVLARGARTLMVGVLKPHGNPSPRRTCGSGKAPCRPRQRFGTSRWVRGPAPRAILTSRLAPMANRHRVYLVPGFFGFTQMGDKETERIAYFQNVPRLLQQRFKERGIDAQVHAVASSPTSGLEARARDVFQEMARTANEDDAQLHLVGHSTGGLDARSVVSPRMAQEAPAFVKRVRSVVTIATPHHGTPLASFFHEGDVGKTLLRYLWLFTFLTLHRKAMPFRTAALQACYWLVLKSEQAKLPPNLFNQIVRLTADLSEGEREDLIRFFSQVGENQTLIQDLMPASMRAFNATTADREGVRYGSVVTGAPPPKRAIPLLLTPDTLLHGIFSFLHAKSAPLSPELQIPARTAAQSQSLQDVFGRKFEPRSDGIVPSRSQVWGRVLHVAVADHMDVMGHFDQPPEYISWLKSGSDFQEPQFQAMWERVIDFTVGGAATVHPGN</sequence>
<proteinExistence type="predicted"/>
<dbReference type="SUPFAM" id="SSF53474">
    <property type="entry name" value="alpha/beta-Hydrolases"/>
    <property type="match status" value="1"/>
</dbReference>